<evidence type="ECO:0000256" key="4">
    <source>
        <dbReference type="PIRSR" id="PIRSR600407-2"/>
    </source>
</evidence>
<dbReference type="PROSITE" id="PS01238">
    <property type="entry name" value="GDA1_CD39_NTPASE"/>
    <property type="match status" value="1"/>
</dbReference>
<evidence type="ECO:0000256" key="7">
    <source>
        <dbReference type="SAM" id="Phobius"/>
    </source>
</evidence>
<protein>
    <recommendedName>
        <fullName evidence="10">Golgi apyrase</fullName>
    </recommendedName>
</protein>
<dbReference type="InterPro" id="IPR000407">
    <property type="entry name" value="GDA1_CD39_NTPase"/>
</dbReference>
<feature type="compositionally biased region" description="Low complexity" evidence="6">
    <location>
        <begin position="476"/>
        <end position="493"/>
    </location>
</feature>
<keyword evidence="7" id="KW-0472">Membrane</keyword>
<evidence type="ECO:0000256" key="5">
    <source>
        <dbReference type="RuleBase" id="RU003833"/>
    </source>
</evidence>
<keyword evidence="4" id="KW-0547">Nucleotide-binding</keyword>
<feature type="compositionally biased region" description="Acidic residues" evidence="6">
    <location>
        <begin position="581"/>
        <end position="595"/>
    </location>
</feature>
<dbReference type="Proteomes" id="UP000195871">
    <property type="component" value="Unassembled WGS sequence"/>
</dbReference>
<comment type="similarity">
    <text evidence="1 5">Belongs to the GDA1/CD39 NTPase family.</text>
</comment>
<evidence type="ECO:0000313" key="9">
    <source>
        <dbReference type="Proteomes" id="UP000195871"/>
    </source>
</evidence>
<dbReference type="GO" id="GO:0005794">
    <property type="term" value="C:Golgi apparatus"/>
    <property type="evidence" value="ECO:0007669"/>
    <property type="project" value="TreeGrafter"/>
</dbReference>
<gene>
    <name evidence="8" type="ORF">CAS74_002817</name>
</gene>
<feature type="region of interest" description="Disordered" evidence="6">
    <location>
        <begin position="476"/>
        <end position="500"/>
    </location>
</feature>
<proteinExistence type="inferred from homology"/>
<dbReference type="AlphaFoldDB" id="A0A1Z8JMM0"/>
<dbReference type="Gene3D" id="3.30.420.150">
    <property type="entry name" value="Exopolyphosphatase. Domain 2"/>
    <property type="match status" value="1"/>
</dbReference>
<dbReference type="Pfam" id="PF01150">
    <property type="entry name" value="GDA1_CD39"/>
    <property type="match status" value="1"/>
</dbReference>
<feature type="transmembrane region" description="Helical" evidence="7">
    <location>
        <begin position="512"/>
        <end position="534"/>
    </location>
</feature>
<evidence type="ECO:0000256" key="2">
    <source>
        <dbReference type="ARBA" id="ARBA00022801"/>
    </source>
</evidence>
<evidence type="ECO:0000256" key="1">
    <source>
        <dbReference type="ARBA" id="ARBA00009283"/>
    </source>
</evidence>
<feature type="binding site" evidence="4">
    <location>
        <begin position="197"/>
        <end position="201"/>
    </location>
    <ligand>
        <name>ATP</name>
        <dbReference type="ChEBI" id="CHEBI:30616"/>
    </ligand>
</feature>
<dbReference type="GO" id="GO:0046036">
    <property type="term" value="P:CTP metabolic process"/>
    <property type="evidence" value="ECO:0007669"/>
    <property type="project" value="TreeGrafter"/>
</dbReference>
<evidence type="ECO:0008006" key="10">
    <source>
        <dbReference type="Google" id="ProtNLM"/>
    </source>
</evidence>
<dbReference type="EMBL" id="NHMM01000004">
    <property type="protein sequence ID" value="OUT21838.1"/>
    <property type="molecule type" value="Genomic_DNA"/>
</dbReference>
<dbReference type="CDD" id="cd24003">
    <property type="entry name" value="ASKHA_NBD_GDA1_CD39_NTPase"/>
    <property type="match status" value="1"/>
</dbReference>
<dbReference type="PANTHER" id="PTHR11782">
    <property type="entry name" value="ADENOSINE/GUANOSINE DIPHOSPHATASE"/>
    <property type="match status" value="1"/>
</dbReference>
<keyword evidence="7" id="KW-0812">Transmembrane</keyword>
<dbReference type="GO" id="GO:0045134">
    <property type="term" value="F:UDP phosphatase activity"/>
    <property type="evidence" value="ECO:0007669"/>
    <property type="project" value="TreeGrafter"/>
</dbReference>
<dbReference type="GO" id="GO:0016020">
    <property type="term" value="C:membrane"/>
    <property type="evidence" value="ECO:0007669"/>
    <property type="project" value="TreeGrafter"/>
</dbReference>
<feature type="active site" description="Proton acceptor" evidence="3">
    <location>
        <position position="162"/>
    </location>
</feature>
<name>A0A1Z8JMM0_PICKU</name>
<evidence type="ECO:0000313" key="8">
    <source>
        <dbReference type="EMBL" id="OUT21838.1"/>
    </source>
</evidence>
<dbReference type="GO" id="GO:0005524">
    <property type="term" value="F:ATP binding"/>
    <property type="evidence" value="ECO:0007669"/>
    <property type="project" value="UniProtKB-KW"/>
</dbReference>
<comment type="caution">
    <text evidence="8">The sequence shown here is derived from an EMBL/GenBank/DDBJ whole genome shotgun (WGS) entry which is preliminary data.</text>
</comment>
<dbReference type="VEuPathDB" id="FungiDB:C5L36_0E04210"/>
<keyword evidence="7" id="KW-1133">Transmembrane helix</keyword>
<feature type="region of interest" description="Disordered" evidence="6">
    <location>
        <begin position="581"/>
        <end position="601"/>
    </location>
</feature>
<accession>A0A1Z8JMM0</accession>
<dbReference type="GO" id="GO:0017111">
    <property type="term" value="F:ribonucleoside triphosphate phosphatase activity"/>
    <property type="evidence" value="ECO:0007669"/>
    <property type="project" value="TreeGrafter"/>
</dbReference>
<keyword evidence="4" id="KW-0067">ATP-binding</keyword>
<reference evidence="8 9" key="1">
    <citation type="submission" date="2017-05" db="EMBL/GenBank/DDBJ databases">
        <title>The Genome Sequence of Candida krusei Ckrusei653.</title>
        <authorList>
            <person name="Cuomo C."/>
            <person name="Forche A."/>
            <person name="Young S."/>
            <person name="Abouelleil A."/>
            <person name="Cao P."/>
            <person name="Chapman S."/>
            <person name="Cusick C."/>
            <person name="Shea T."/>
            <person name="Nusbaum C."/>
            <person name="Birren B."/>
        </authorList>
    </citation>
    <scope>NUCLEOTIDE SEQUENCE [LARGE SCALE GENOMIC DNA]</scope>
    <source>
        <strain evidence="8 9">Ckrusei653</strain>
    </source>
</reference>
<keyword evidence="2 5" id="KW-0378">Hydrolase</keyword>
<sequence length="601" mass="68240">MDKGMGVDMDAFKNYIVVVDVGSKGTRAHVYAWSSIREKLLETSGGGGDVKVKLSFPTLEYVKNASKKVKPGIHEYVAENGVDEDDIRRYLDHLLGKTLQNVPREQHYRTPIFFHSTAGIRTLNLEAQNDLMEEICSYLKEYTDFFIPDCKSHINVLPGEIEGLYSWITLNYLLRGNDDDSVESGDKSSFGMLQLGGGSTQICYEDNKDYTLDLVLDDTYNLYSTSFLGFGLKQLHEQYLETLVISNTDVDPCLPRGEELRTTISGEKYLIKGSGDFNQCRDKIYNQIIKNIENCSEYLSNADPNTFQISSCILDSKLDLDQFIAISGFSDTIKKLADWSDISLDETNNGMVYNSQRLLQSTIDLCNSPIQNVENDEINLCFNSVYVFSLLHSGFGLGLDESITINDEFKNFKFTWTYGRALLYAYDDAKREYDEFYDIIDDTKQIGYKYKLSPTKFIKGSEQSGIEPRPSFEMQSSYPTFTSPPTSPSTGSSNEEFDDLEENVSVPSHSKYGLIFTIILVIMFCLLPLTRNFIAQLLQKLKIKLLGFKSLNASRKSTMNNQQDLEMFSLDNDLENNEIDEFNVSDQEDWDNDSDGIERAL</sequence>
<evidence type="ECO:0000256" key="3">
    <source>
        <dbReference type="PIRSR" id="PIRSR600407-1"/>
    </source>
</evidence>
<evidence type="ECO:0000256" key="6">
    <source>
        <dbReference type="SAM" id="MobiDB-lite"/>
    </source>
</evidence>
<dbReference type="Gene3D" id="3.30.420.40">
    <property type="match status" value="1"/>
</dbReference>
<dbReference type="GO" id="GO:0004382">
    <property type="term" value="F:GDP phosphatase activity"/>
    <property type="evidence" value="ECO:0007669"/>
    <property type="project" value="TreeGrafter"/>
</dbReference>
<organism evidence="8 9">
    <name type="scientific">Pichia kudriavzevii</name>
    <name type="common">Yeast</name>
    <name type="synonym">Issatchenkia orientalis</name>
    <dbReference type="NCBI Taxonomy" id="4909"/>
    <lineage>
        <taxon>Eukaryota</taxon>
        <taxon>Fungi</taxon>
        <taxon>Dikarya</taxon>
        <taxon>Ascomycota</taxon>
        <taxon>Saccharomycotina</taxon>
        <taxon>Pichiomycetes</taxon>
        <taxon>Pichiales</taxon>
        <taxon>Pichiaceae</taxon>
        <taxon>Pichia</taxon>
    </lineage>
</organism>
<dbReference type="PANTHER" id="PTHR11782:SF121">
    <property type="entry name" value="NUCLEOSIDE-DIPHOSPHATASE MIG-23"/>
    <property type="match status" value="1"/>
</dbReference>
<dbReference type="GO" id="GO:0006256">
    <property type="term" value="P:UDP catabolic process"/>
    <property type="evidence" value="ECO:0007669"/>
    <property type="project" value="TreeGrafter"/>
</dbReference>